<evidence type="ECO:0000313" key="2">
    <source>
        <dbReference type="EMBL" id="PWB70616.1"/>
    </source>
</evidence>
<reference evidence="2 3" key="1">
    <citation type="journal article" date="2018" name="ISME J.">
        <title>A methanotrophic archaeon couples anaerobic oxidation of methane to Fe(III) reduction.</title>
        <authorList>
            <person name="Cai C."/>
            <person name="Leu A.O."/>
            <person name="Xie G.J."/>
            <person name="Guo J."/>
            <person name="Feng Y."/>
            <person name="Zhao J.X."/>
            <person name="Tyson G.W."/>
            <person name="Yuan Z."/>
            <person name="Hu S."/>
        </authorList>
    </citation>
    <scope>NUCLEOTIDE SEQUENCE [LARGE SCALE GENOMIC DNA]</scope>
    <source>
        <strain evidence="2">FeB_12</strain>
    </source>
</reference>
<evidence type="ECO:0000256" key="1">
    <source>
        <dbReference type="SAM" id="SignalP"/>
    </source>
</evidence>
<dbReference type="Gene3D" id="2.160.20.10">
    <property type="entry name" value="Single-stranded right-handed beta-helix, Pectin lyase-like"/>
    <property type="match status" value="2"/>
</dbReference>
<dbReference type="SMART" id="SM00710">
    <property type="entry name" value="PbH1"/>
    <property type="match status" value="10"/>
</dbReference>
<dbReference type="SUPFAM" id="SSF51126">
    <property type="entry name" value="Pectin lyase-like"/>
    <property type="match status" value="2"/>
</dbReference>
<protein>
    <recommendedName>
        <fullName evidence="4">Pectate lyase C</fullName>
    </recommendedName>
</protein>
<dbReference type="GO" id="GO:0000272">
    <property type="term" value="P:polysaccharide catabolic process"/>
    <property type="evidence" value="ECO:0007669"/>
    <property type="project" value="InterPro"/>
</dbReference>
<dbReference type="Proteomes" id="UP000250918">
    <property type="component" value="Unassembled WGS sequence"/>
</dbReference>
<sequence>MKSVRTILFVACLFGVAHATVINVPADQPTIQAGIDAASTFDTVLIAAGTYAENLLINKTIRLFGSGEALTTVYPAISDVGLDGAPSFGNSQIIVVAAHDVVIADLTLDGDNPSLTSGVVVNGADLDARNGIIEADGGPWNRTYVHNTTVKNIFLRGIYARSGGAGFSFYANTVQNVAATTSSVAIMAWMASGFIANNNVTQATDAIAANHSRGIHFSYNTVTNSGSGVHSDNNNSQGGGLPDSLIGNSVSNSTANGYGVWVFFPNGVSPVVSSNVVTNCDVGLFAWGSGATLGRSTFVGNTVDGQNRPNSIGAYVTTGVSGWPWLANVSADFRNNNLVNCTNGMTVEAEAGYSATLKGCRNSISGNVDGFWKQGGGTIIASMPSCWWGDATGPYNVTTNPSGLGNSIADNIDYSPWWGASYVGFPPHPYTWWMNNSNGSTIQEAIDTVTSGDDIKVNSGTYPEGPQIVISKDVRIGGPGVGDRPVIVPTASTGGSGDAKGWFLVQPAGALTLSDLVLDGTGYEINQGIRCYGAGAFTNLGFRNISFSAGSYQGVAVVGFGDKKVDIQFCTFENIGRIGALFFGSGITDGVFSNNKYTGKGSGDWLDYAVEVGGGAVATLGSNTITSCRGVASTDGSNSAGVLVTTYYGAGTKAGLSGNKISDCTSGLSAGYDAGDSSEVLARGGEFVGNDYGISTVAAPKLKLRVFGNYFSNTVNAEDNTGSSVWDSAGTGSGVGNCWSDWATNPGYPLGYNVPGTAGAIDHYPNVDCTECCEGTTGNVNMLGIVDLADLSALVNYLTNLGYILPCDGEANVNATGIIDLADLSALVSYLTNQGYVLPNCPAL</sequence>
<evidence type="ECO:0000313" key="3">
    <source>
        <dbReference type="Proteomes" id="UP000250918"/>
    </source>
</evidence>
<dbReference type="Gene3D" id="1.10.1330.10">
    <property type="entry name" value="Dockerin domain"/>
    <property type="match status" value="1"/>
</dbReference>
<evidence type="ECO:0008006" key="4">
    <source>
        <dbReference type="Google" id="ProtNLM"/>
    </source>
</evidence>
<feature type="chain" id="PRO_5032741940" description="Pectate lyase C" evidence="1">
    <location>
        <begin position="20"/>
        <end position="844"/>
    </location>
</feature>
<feature type="signal peptide" evidence="1">
    <location>
        <begin position="1"/>
        <end position="19"/>
    </location>
</feature>
<dbReference type="InterPro" id="IPR036439">
    <property type="entry name" value="Dockerin_dom_sf"/>
</dbReference>
<gene>
    <name evidence="2" type="ORF">C3F09_08850</name>
</gene>
<name>A0A855X4C8_9BACT</name>
<dbReference type="AlphaFoldDB" id="A0A855X4C8"/>
<keyword evidence="1" id="KW-0732">Signal</keyword>
<dbReference type="InterPro" id="IPR006626">
    <property type="entry name" value="PbH1"/>
</dbReference>
<accession>A0A855X4C8</accession>
<dbReference type="InterPro" id="IPR012334">
    <property type="entry name" value="Pectin_lyas_fold"/>
</dbReference>
<proteinExistence type="predicted"/>
<organism evidence="2 3">
    <name type="scientific">candidate division GN15 bacterium</name>
    <dbReference type="NCBI Taxonomy" id="2072418"/>
    <lineage>
        <taxon>Bacteria</taxon>
        <taxon>candidate division GN15</taxon>
    </lineage>
</organism>
<dbReference type="InterPro" id="IPR011050">
    <property type="entry name" value="Pectin_lyase_fold/virulence"/>
</dbReference>
<comment type="caution">
    <text evidence="2">The sequence shown here is derived from an EMBL/GenBank/DDBJ whole genome shotgun (WGS) entry which is preliminary data.</text>
</comment>
<dbReference type="EMBL" id="PQAP01000139">
    <property type="protein sequence ID" value="PWB70616.1"/>
    <property type="molecule type" value="Genomic_DNA"/>
</dbReference>